<comment type="caution">
    <text evidence="1">The sequence shown here is derived from an EMBL/GenBank/DDBJ whole genome shotgun (WGS) entry which is preliminary data.</text>
</comment>
<sequence length="293" mass="33227">MDNSQRLPDQLDLFFYTGNEILYEDLTKYKRYGLHPIRLGDILPQPSTCVSDLAKKPRYRIMLKLGFGAFATVWLARDLVEKRHATVFLRDYMPNYGGVCLLHEQGIAHGDPHIANFGIALPQLDRFDEDDITEYFANPEIIPVVPRDPSFPLHSVPPYLVQSVLIADFLQAMKSFPASSAMSVRILDFGRPYRTSEKVPLLPGAAPNAIRPPEVVIHELYKGKAGSIWSKAADIWAVGCTLYHIKWGNELITTWGSLDDYLFRAIQFGGPPPKAWLELWNTCDRHDGNVRFI</sequence>
<dbReference type="Gene3D" id="3.30.200.20">
    <property type="entry name" value="Phosphorylase Kinase, domain 1"/>
    <property type="match status" value="1"/>
</dbReference>
<dbReference type="EMBL" id="NRSZ01000811">
    <property type="protein sequence ID" value="PNY25068.1"/>
    <property type="molecule type" value="Genomic_DNA"/>
</dbReference>
<reference evidence="1 2" key="1">
    <citation type="submission" date="2017-08" db="EMBL/GenBank/DDBJ databases">
        <title>Harnessing the power of phylogenomics to disentangle the directionality and signatures of interkingdom host jumping in the parasitic fungal genus Tolypocladium.</title>
        <authorList>
            <person name="Quandt C.A."/>
            <person name="Patterson W."/>
            <person name="Spatafora J.W."/>
        </authorList>
    </citation>
    <scope>NUCLEOTIDE SEQUENCE [LARGE SCALE GENOMIC DNA]</scope>
    <source>
        <strain evidence="1 2">CBS 113982</strain>
    </source>
</reference>
<name>A0A2K3QC06_9HYPO</name>
<evidence type="ECO:0000313" key="2">
    <source>
        <dbReference type="Proteomes" id="UP000236621"/>
    </source>
</evidence>
<dbReference type="AlphaFoldDB" id="A0A2K3QC06"/>
<evidence type="ECO:0008006" key="3">
    <source>
        <dbReference type="Google" id="ProtNLM"/>
    </source>
</evidence>
<accession>A0A2K3QC06</accession>
<evidence type="ECO:0000313" key="1">
    <source>
        <dbReference type="EMBL" id="PNY25068.1"/>
    </source>
</evidence>
<protein>
    <recommendedName>
        <fullName evidence="3">Protein kinase domain-containing protein</fullName>
    </recommendedName>
</protein>
<keyword evidence="2" id="KW-1185">Reference proteome</keyword>
<dbReference type="SUPFAM" id="SSF56112">
    <property type="entry name" value="Protein kinase-like (PK-like)"/>
    <property type="match status" value="1"/>
</dbReference>
<proteinExistence type="predicted"/>
<dbReference type="STRING" id="45235.A0A2K3QC06"/>
<organism evidence="1 2">
    <name type="scientific">Tolypocladium capitatum</name>
    <dbReference type="NCBI Taxonomy" id="45235"/>
    <lineage>
        <taxon>Eukaryota</taxon>
        <taxon>Fungi</taxon>
        <taxon>Dikarya</taxon>
        <taxon>Ascomycota</taxon>
        <taxon>Pezizomycotina</taxon>
        <taxon>Sordariomycetes</taxon>
        <taxon>Hypocreomycetidae</taxon>
        <taxon>Hypocreales</taxon>
        <taxon>Ophiocordycipitaceae</taxon>
        <taxon>Tolypocladium</taxon>
    </lineage>
</organism>
<dbReference type="Gene3D" id="1.10.510.10">
    <property type="entry name" value="Transferase(Phosphotransferase) domain 1"/>
    <property type="match status" value="1"/>
</dbReference>
<dbReference type="Proteomes" id="UP000236621">
    <property type="component" value="Unassembled WGS sequence"/>
</dbReference>
<dbReference type="InterPro" id="IPR011009">
    <property type="entry name" value="Kinase-like_dom_sf"/>
</dbReference>
<gene>
    <name evidence="1" type="ORF">TCAP_04997</name>
</gene>
<dbReference type="OrthoDB" id="5979581at2759"/>